<evidence type="ECO:0000313" key="15">
    <source>
        <dbReference type="RefSeq" id="XP_010467558.1"/>
    </source>
</evidence>
<evidence type="ECO:0000313" key="4">
    <source>
        <dbReference type="Proteomes" id="UP000694864"/>
    </source>
</evidence>
<evidence type="ECO:0000313" key="13">
    <source>
        <dbReference type="RefSeq" id="XP_010467556.1"/>
    </source>
</evidence>
<evidence type="ECO:0000313" key="12">
    <source>
        <dbReference type="RefSeq" id="XP_010467555.1"/>
    </source>
</evidence>
<evidence type="ECO:0000313" key="14">
    <source>
        <dbReference type="RefSeq" id="XP_010467557.1"/>
    </source>
</evidence>
<dbReference type="InterPro" id="IPR001878">
    <property type="entry name" value="Znf_CCHC"/>
</dbReference>
<feature type="domain" description="CCHC-type" evidence="3">
    <location>
        <begin position="172"/>
        <end position="187"/>
    </location>
</feature>
<reference evidence="5 6" key="3">
    <citation type="submission" date="2025-05" db="UniProtKB">
        <authorList>
            <consortium name="RefSeq"/>
        </authorList>
    </citation>
    <scope>IDENTIFICATION</scope>
    <source>
        <tissue evidence="5 6">Leaf</tissue>
    </source>
</reference>
<evidence type="ECO:0000313" key="8">
    <source>
        <dbReference type="RefSeq" id="XP_010467551.1"/>
    </source>
</evidence>
<dbReference type="Pfam" id="PF03732">
    <property type="entry name" value="Retrotrans_gag"/>
    <property type="match status" value="1"/>
</dbReference>
<evidence type="ECO:0000313" key="9">
    <source>
        <dbReference type="RefSeq" id="XP_010467552.1"/>
    </source>
</evidence>
<dbReference type="RefSeq" id="XP_010467548.1">
    <property type="nucleotide sequence ID" value="XM_010469246.2"/>
</dbReference>
<evidence type="ECO:0000313" key="11">
    <source>
        <dbReference type="RefSeq" id="XP_010467554.1"/>
    </source>
</evidence>
<dbReference type="RefSeq" id="XP_010467550.1">
    <property type="nucleotide sequence ID" value="XM_010469248.2"/>
</dbReference>
<dbReference type="Pfam" id="PF00098">
    <property type="entry name" value="zf-CCHC"/>
    <property type="match status" value="1"/>
</dbReference>
<dbReference type="Gene3D" id="2.40.70.10">
    <property type="entry name" value="Acid Proteases"/>
    <property type="match status" value="1"/>
</dbReference>
<dbReference type="CDD" id="cd00303">
    <property type="entry name" value="retropepsin_like"/>
    <property type="match status" value="1"/>
</dbReference>
<dbReference type="Gene3D" id="4.10.60.10">
    <property type="entry name" value="Zinc finger, CCHC-type"/>
    <property type="match status" value="1"/>
</dbReference>
<sequence>MCERRRHRHIPITSWDDMRFQLRKRYVSAYYHRELQKKFRKLSQGSKSVEEYFEEFESLKNRLEVEESEENLMAQFLDGLHDRIARKVERQTYHDLEELLHLAVQAEQHIKRKTASTNRSKTPWTPLPQKPLDKGKSLDVDQRFKRAAPEASKITKPEQGKPTNQRARDITCFKCQGKGHYARECPNQRVMILKANGEYESQDEEEEHVESEEDIVDYPEMGELLVIRRALSTLFDPETIQRENIFHSRCSMNSKVCSLIINGGSCTNVAIKYLVDKLDLQKTKHPHSYRLKWLNDEAELRISEQVTIPFTIGKYSDQVVCDVVPMQAGHLLLGRPWQFDKETLHNGRTNYYTFSHNNKKHTLAPLTPQEVHEMQQTMSKGAKSNKTNLYITPSTVLKSINSQDKVLLMIFKEGLFSGQEEKDLPPEVLELLGKAKGHASLHSVSSTSHIV</sequence>
<evidence type="ECO:0000313" key="17">
    <source>
        <dbReference type="RefSeq" id="XP_019092737.1"/>
    </source>
</evidence>
<evidence type="ECO:0000313" key="10">
    <source>
        <dbReference type="RefSeq" id="XP_010467553.1"/>
    </source>
</evidence>
<dbReference type="InterPro" id="IPR021109">
    <property type="entry name" value="Peptidase_aspartic_dom_sf"/>
</dbReference>
<keyword evidence="1" id="KW-0863">Zinc-finger</keyword>
<dbReference type="InterPro" id="IPR005162">
    <property type="entry name" value="Retrotrans_gag_dom"/>
</dbReference>
<dbReference type="SUPFAM" id="SSF57756">
    <property type="entry name" value="Retrovirus zinc finger-like domains"/>
    <property type="match status" value="1"/>
</dbReference>
<dbReference type="Proteomes" id="UP000694864">
    <property type="component" value="Chromosome 15"/>
</dbReference>
<gene>
    <name evidence="5 6 7 8 9 10 11 12 13 14 15 16 17" type="primary">LOC104747594</name>
</gene>
<dbReference type="RefSeq" id="XP_010467554.1">
    <property type="nucleotide sequence ID" value="XM_010469252.2"/>
</dbReference>
<evidence type="ECO:0000256" key="1">
    <source>
        <dbReference type="PROSITE-ProRule" id="PRU00047"/>
    </source>
</evidence>
<dbReference type="PANTHER" id="PTHR35046:SF9">
    <property type="entry name" value="RNA-DIRECTED DNA POLYMERASE"/>
    <property type="match status" value="1"/>
</dbReference>
<feature type="region of interest" description="Disordered" evidence="2">
    <location>
        <begin position="111"/>
        <end position="137"/>
    </location>
</feature>
<dbReference type="RefSeq" id="XP_010467553.1">
    <property type="nucleotide sequence ID" value="XM_010469251.2"/>
</dbReference>
<dbReference type="InterPro" id="IPR036875">
    <property type="entry name" value="Znf_CCHC_sf"/>
</dbReference>
<dbReference type="RefSeq" id="XP_010467551.1">
    <property type="nucleotide sequence ID" value="XM_010469249.2"/>
</dbReference>
<dbReference type="RefSeq" id="XP_010467557.1">
    <property type="nucleotide sequence ID" value="XM_010469255.2"/>
</dbReference>
<keyword evidence="1" id="KW-0862">Zinc</keyword>
<protein>
    <submittedName>
        <fullName evidence="5 6">Uncharacterized protein LOC104747594</fullName>
    </submittedName>
</protein>
<evidence type="ECO:0000313" key="6">
    <source>
        <dbReference type="RefSeq" id="XP_010467549.1"/>
    </source>
</evidence>
<dbReference type="RefSeq" id="XP_010467555.1">
    <property type="nucleotide sequence ID" value="XM_010469253.2"/>
</dbReference>
<dbReference type="SMART" id="SM00343">
    <property type="entry name" value="ZnF_C2HC"/>
    <property type="match status" value="1"/>
</dbReference>
<proteinExistence type="predicted"/>
<keyword evidence="1" id="KW-0479">Metal-binding</keyword>
<reference evidence="4" key="2">
    <citation type="journal article" date="2014" name="Nat. Commun.">
        <title>The emerging biofuel crop Camelina sativa retains a highly undifferentiated hexaploid genome structure.</title>
        <authorList>
            <person name="Kagale S."/>
            <person name="Koh C."/>
            <person name="Nixon J."/>
            <person name="Bollina V."/>
            <person name="Clarke W.E."/>
            <person name="Tuteja R."/>
            <person name="Spillane C."/>
            <person name="Robinson S.J."/>
            <person name="Links M.G."/>
            <person name="Clarke C."/>
            <person name="Higgins E.E."/>
            <person name="Huebert T."/>
            <person name="Sharpe A.G."/>
            <person name="Parkin I.A."/>
        </authorList>
    </citation>
    <scope>NUCLEOTIDE SEQUENCE [LARGE SCALE GENOMIC DNA]</scope>
    <source>
        <strain evidence="4">r\DH55</strain>
    </source>
</reference>
<keyword evidence="4" id="KW-1185">Reference proteome</keyword>
<dbReference type="RefSeq" id="XP_010467552.1">
    <property type="nucleotide sequence ID" value="XM_010469250.2"/>
</dbReference>
<evidence type="ECO:0000259" key="3">
    <source>
        <dbReference type="PROSITE" id="PS50158"/>
    </source>
</evidence>
<dbReference type="RefSeq" id="XP_019092737.1">
    <property type="nucleotide sequence ID" value="XM_019237192.1"/>
</dbReference>
<dbReference type="RefSeq" id="XP_010467558.1">
    <property type="nucleotide sequence ID" value="XM_010469256.2"/>
</dbReference>
<evidence type="ECO:0000313" key="16">
    <source>
        <dbReference type="RefSeq" id="XP_019092736.1"/>
    </source>
</evidence>
<accession>A0ABM0W9A2</accession>
<dbReference type="RefSeq" id="XP_010467556.1">
    <property type="nucleotide sequence ID" value="XM_010469254.2"/>
</dbReference>
<dbReference type="PROSITE" id="PS50158">
    <property type="entry name" value="ZF_CCHC"/>
    <property type="match status" value="1"/>
</dbReference>
<evidence type="ECO:0000313" key="7">
    <source>
        <dbReference type="RefSeq" id="XP_010467550.1"/>
    </source>
</evidence>
<dbReference type="RefSeq" id="XP_010467549.1">
    <property type="nucleotide sequence ID" value="XM_010469247.2"/>
</dbReference>
<organism evidence="4 9">
    <name type="scientific">Camelina sativa</name>
    <name type="common">False flax</name>
    <name type="synonym">Myagrum sativum</name>
    <dbReference type="NCBI Taxonomy" id="90675"/>
    <lineage>
        <taxon>Eukaryota</taxon>
        <taxon>Viridiplantae</taxon>
        <taxon>Streptophyta</taxon>
        <taxon>Embryophyta</taxon>
        <taxon>Tracheophyta</taxon>
        <taxon>Spermatophyta</taxon>
        <taxon>Magnoliopsida</taxon>
        <taxon>eudicotyledons</taxon>
        <taxon>Gunneridae</taxon>
        <taxon>Pentapetalae</taxon>
        <taxon>rosids</taxon>
        <taxon>malvids</taxon>
        <taxon>Brassicales</taxon>
        <taxon>Brassicaceae</taxon>
        <taxon>Camelineae</taxon>
        <taxon>Camelina</taxon>
    </lineage>
</organism>
<dbReference type="PANTHER" id="PTHR35046">
    <property type="entry name" value="ZINC KNUCKLE (CCHC-TYPE) FAMILY PROTEIN"/>
    <property type="match status" value="1"/>
</dbReference>
<evidence type="ECO:0000313" key="5">
    <source>
        <dbReference type="RefSeq" id="XP_010467548.1"/>
    </source>
</evidence>
<dbReference type="RefSeq" id="XP_019092736.1">
    <property type="nucleotide sequence ID" value="XM_019237191.1"/>
</dbReference>
<dbReference type="GeneID" id="104747594"/>
<reference evidence="4" key="1">
    <citation type="journal article" date="1997" name="Nucleic Acids Res.">
        <title>tRNAscan-SE: a program for improved detection of transfer RNA genes in genomic sequence.</title>
        <authorList>
            <person name="Lowe T.M."/>
            <person name="Eddy S.R."/>
        </authorList>
    </citation>
    <scope>NUCLEOTIDE SEQUENCE [LARGE SCALE GENOMIC DNA]</scope>
    <source>
        <strain evidence="4">r\DH55</strain>
    </source>
</reference>
<evidence type="ECO:0000256" key="2">
    <source>
        <dbReference type="SAM" id="MobiDB-lite"/>
    </source>
</evidence>
<name>A0ABM0W9A2_CAMSA</name>